<proteinExistence type="predicted"/>
<dbReference type="SUPFAM" id="SSF53474">
    <property type="entry name" value="alpha/beta-Hydrolases"/>
    <property type="match status" value="1"/>
</dbReference>
<accession>A0AAP2CVR4</accession>
<dbReference type="Gene3D" id="3.40.50.1820">
    <property type="entry name" value="alpha/beta hydrolase"/>
    <property type="match status" value="1"/>
</dbReference>
<dbReference type="AlphaFoldDB" id="A0AAP2CVR4"/>
<organism evidence="1 2">
    <name type="scientific">Harenicola maris</name>
    <dbReference type="NCBI Taxonomy" id="2841044"/>
    <lineage>
        <taxon>Bacteria</taxon>
        <taxon>Pseudomonadati</taxon>
        <taxon>Pseudomonadota</taxon>
        <taxon>Alphaproteobacteria</taxon>
        <taxon>Rhodobacterales</taxon>
        <taxon>Paracoccaceae</taxon>
        <taxon>Harenicola</taxon>
    </lineage>
</organism>
<keyword evidence="1" id="KW-0378">Hydrolase</keyword>
<dbReference type="RefSeq" id="WP_327795670.1">
    <property type="nucleotide sequence ID" value="NZ_JADQAZ010000004.1"/>
</dbReference>
<dbReference type="GO" id="GO:0016787">
    <property type="term" value="F:hydrolase activity"/>
    <property type="evidence" value="ECO:0007669"/>
    <property type="project" value="UniProtKB-KW"/>
</dbReference>
<protein>
    <submittedName>
        <fullName evidence="1">Alpha/beta fold hydrolase</fullName>
    </submittedName>
</protein>
<gene>
    <name evidence="1" type="ORF">IV417_18755</name>
</gene>
<evidence type="ECO:0000313" key="1">
    <source>
        <dbReference type="EMBL" id="MBT0959436.1"/>
    </source>
</evidence>
<keyword evidence="2" id="KW-1185">Reference proteome</keyword>
<dbReference type="Proteomes" id="UP001315686">
    <property type="component" value="Unassembled WGS sequence"/>
</dbReference>
<sequence>MAYQLKDFGSYTVGGRLHRVTTGTPRTVHFTRTASFEVDPRGHFAVEHAYVQYFIPEKRNGEAPMVFVHGGGMSGSCWDKTPDGRAGWLHLALDAGYEVHVVDNVERGRAGFAPGLWGGEPMLRSLEEAWVLFRIGAAEGFASRTPFENQRFPVASFDRFAQGFVPRWLGTTPLHVDALCAVLERTGPAIVVCHSQGGEITFDAQPRAGHLMEHIIALEPSGYPDEGAGLRDTTLTVCAGDYLQEDAQWQARRAAWRRLGACGPRARHIASADIGGGNSHMLMMDGNSAALFEAVLGG</sequence>
<dbReference type="EMBL" id="JADQAZ010000004">
    <property type="protein sequence ID" value="MBT0959436.1"/>
    <property type="molecule type" value="Genomic_DNA"/>
</dbReference>
<reference evidence="1 2" key="1">
    <citation type="journal article" date="2021" name="Arch. Microbiol.">
        <title>Harenicola maris gen. nov., sp. nov. isolated from the Sea of Japan shallow sediments.</title>
        <authorList>
            <person name="Romanenko L.A."/>
            <person name="Kurilenko V.V."/>
            <person name="Chernysheva N.Y."/>
            <person name="Tekutyeva L.A."/>
            <person name="Velansky P.V."/>
            <person name="Svetashev V.I."/>
            <person name="Isaeva M.P."/>
        </authorList>
    </citation>
    <scope>NUCLEOTIDE SEQUENCE [LARGE SCALE GENOMIC DNA]</scope>
    <source>
        <strain evidence="1 2">KMM 3653</strain>
    </source>
</reference>
<comment type="caution">
    <text evidence="1">The sequence shown here is derived from an EMBL/GenBank/DDBJ whole genome shotgun (WGS) entry which is preliminary data.</text>
</comment>
<dbReference type="InterPro" id="IPR029058">
    <property type="entry name" value="AB_hydrolase_fold"/>
</dbReference>
<evidence type="ECO:0000313" key="2">
    <source>
        <dbReference type="Proteomes" id="UP001315686"/>
    </source>
</evidence>
<name>A0AAP2CVR4_9RHOB</name>